<dbReference type="SUPFAM" id="SSF55729">
    <property type="entry name" value="Acyl-CoA N-acyltransferases (Nat)"/>
    <property type="match status" value="1"/>
</dbReference>
<evidence type="ECO:0000259" key="1">
    <source>
        <dbReference type="PROSITE" id="PS51186"/>
    </source>
</evidence>
<evidence type="ECO:0000313" key="2">
    <source>
        <dbReference type="EMBL" id="MCD1655633.1"/>
    </source>
</evidence>
<name>A0AAE3JJK5_9SPIR</name>
<protein>
    <submittedName>
        <fullName evidence="2">N-acetyltransferase</fullName>
    </submittedName>
</protein>
<dbReference type="AlphaFoldDB" id="A0AAE3JJK5"/>
<dbReference type="Gene3D" id="3.40.630.30">
    <property type="match status" value="1"/>
</dbReference>
<feature type="domain" description="N-acetyltransferase" evidence="1">
    <location>
        <begin position="3"/>
        <end position="155"/>
    </location>
</feature>
<comment type="caution">
    <text evidence="2">The sequence shown here is derived from an EMBL/GenBank/DDBJ whole genome shotgun (WGS) entry which is preliminary data.</text>
</comment>
<sequence>MDIKLRLEEPRDYLEVEKMTREAFWNLYGPGCDEHYLCHILRGHKDFIAELDYIAEADGKIVGSIMYTESYLHGEDGEKVETVSFGPLCVHPDYQRKGIGSALIRKTRQIVQEREIPAITIYGDPHNYCTHGFKNGIDYNVSNMAGEFPLGLLVLETRDGFLGGKKWKAQQSDAFDFDRREAEEFDSQFEKKEKAFHYSQELFKMLIRSYVRNS</sequence>
<dbReference type="CDD" id="cd04301">
    <property type="entry name" value="NAT_SF"/>
    <property type="match status" value="1"/>
</dbReference>
<dbReference type="PANTHER" id="PTHR43072">
    <property type="entry name" value="N-ACETYLTRANSFERASE"/>
    <property type="match status" value="1"/>
</dbReference>
<proteinExistence type="predicted"/>
<dbReference type="EMBL" id="JAINWA010000003">
    <property type="protein sequence ID" value="MCD1655633.1"/>
    <property type="molecule type" value="Genomic_DNA"/>
</dbReference>
<dbReference type="Pfam" id="PF00583">
    <property type="entry name" value="Acetyltransf_1"/>
    <property type="match status" value="1"/>
</dbReference>
<dbReference type="Proteomes" id="UP001198163">
    <property type="component" value="Unassembled WGS sequence"/>
</dbReference>
<dbReference type="InterPro" id="IPR000182">
    <property type="entry name" value="GNAT_dom"/>
</dbReference>
<dbReference type="InterPro" id="IPR016181">
    <property type="entry name" value="Acyl_CoA_acyltransferase"/>
</dbReference>
<reference evidence="2" key="1">
    <citation type="submission" date="2021-08" db="EMBL/GenBank/DDBJ databases">
        <title>Comparative analyses of Brucepasteria parasyntrophica and Teretinema zuelzerae.</title>
        <authorList>
            <person name="Song Y."/>
            <person name="Brune A."/>
        </authorList>
    </citation>
    <scope>NUCLEOTIDE SEQUENCE</scope>
    <source>
        <strain evidence="2">DSM 1903</strain>
    </source>
</reference>
<keyword evidence="3" id="KW-1185">Reference proteome</keyword>
<dbReference type="RefSeq" id="WP_230757159.1">
    <property type="nucleotide sequence ID" value="NZ_JAINWA010000003.1"/>
</dbReference>
<dbReference type="GO" id="GO:0016747">
    <property type="term" value="F:acyltransferase activity, transferring groups other than amino-acyl groups"/>
    <property type="evidence" value="ECO:0007669"/>
    <property type="project" value="InterPro"/>
</dbReference>
<dbReference type="PROSITE" id="PS51186">
    <property type="entry name" value="GNAT"/>
    <property type="match status" value="1"/>
</dbReference>
<evidence type="ECO:0000313" key="3">
    <source>
        <dbReference type="Proteomes" id="UP001198163"/>
    </source>
</evidence>
<gene>
    <name evidence="2" type="ORF">K7J14_13115</name>
</gene>
<accession>A0AAE3JJK5</accession>
<organism evidence="2 3">
    <name type="scientific">Teretinema zuelzerae</name>
    <dbReference type="NCBI Taxonomy" id="156"/>
    <lineage>
        <taxon>Bacteria</taxon>
        <taxon>Pseudomonadati</taxon>
        <taxon>Spirochaetota</taxon>
        <taxon>Spirochaetia</taxon>
        <taxon>Spirochaetales</taxon>
        <taxon>Treponemataceae</taxon>
        <taxon>Teretinema</taxon>
    </lineage>
</organism>